<protein>
    <submittedName>
        <fullName evidence="2">ClpS</fullName>
    </submittedName>
</protein>
<dbReference type="Proteomes" id="UP001431209">
    <property type="component" value="Unassembled WGS sequence"/>
</dbReference>
<comment type="caution">
    <text evidence="2">The sequence shown here is derived from an EMBL/GenBank/DDBJ whole genome shotgun (WGS) entry which is preliminary data.</text>
</comment>
<accession>A0AAW2ZBZ9</accession>
<evidence type="ECO:0000313" key="2">
    <source>
        <dbReference type="EMBL" id="KAL0486995.1"/>
    </source>
</evidence>
<dbReference type="Pfam" id="PF02617">
    <property type="entry name" value="ClpS"/>
    <property type="match status" value="1"/>
</dbReference>
<evidence type="ECO:0000313" key="3">
    <source>
        <dbReference type="Proteomes" id="UP001431209"/>
    </source>
</evidence>
<dbReference type="SUPFAM" id="SSF54736">
    <property type="entry name" value="ClpS-like"/>
    <property type="match status" value="1"/>
</dbReference>
<sequence length="377" mass="43199">MNFSDVVDVPELIIECLSFLDAYNIGVIQSLVCKQWLEYCRMERIWRNLTFNSLGWPKLSEQQNPPITSNWKNFYRFLQKPSNLTLLPNSFCTPQLLVNIATKKIIPPDNVELIIEAKEDGVLVAVEPLYRNLALSKQLKQCQNLALDDITIEAPQKDGAVRILFDIKNNDKQLEKLKQIMDGSVEVKAFILNNDTTNITTVVRLIRKALHCDYQTADKITHKAHITGHGLMKKTSDFSDVERIVRTLAEGDVEILVRRTDENPMDLIFSEYFDNTILPVRNVPPSGPKSDFEVILFTIGSDISLNTYATDLSKCLDLPYNMCYDFARGLLMRGMIARLFRGSKERADEIFNFFDSRGYDISLVMCDSELQEDDEDF</sequence>
<dbReference type="InterPro" id="IPR003769">
    <property type="entry name" value="ClpS_core"/>
</dbReference>
<proteinExistence type="predicted"/>
<dbReference type="Gene3D" id="1.20.1280.50">
    <property type="match status" value="1"/>
</dbReference>
<dbReference type="AlphaFoldDB" id="A0AAW2ZBZ9"/>
<dbReference type="InterPro" id="IPR036047">
    <property type="entry name" value="F-box-like_dom_sf"/>
</dbReference>
<dbReference type="InterPro" id="IPR014719">
    <property type="entry name" value="Ribosomal_bL12_C/ClpS-like"/>
</dbReference>
<reference evidence="2 3" key="1">
    <citation type="submission" date="2024-03" db="EMBL/GenBank/DDBJ databases">
        <title>The Acrasis kona genome and developmental transcriptomes reveal deep origins of eukaryotic multicellular pathways.</title>
        <authorList>
            <person name="Sheikh S."/>
            <person name="Fu C.-J."/>
            <person name="Brown M.W."/>
            <person name="Baldauf S.L."/>
        </authorList>
    </citation>
    <scope>NUCLEOTIDE SEQUENCE [LARGE SCALE GENOMIC DNA]</scope>
    <source>
        <strain evidence="2 3">ATCC MYA-3509</strain>
    </source>
</reference>
<gene>
    <name evidence="2" type="ORF">AKO1_001307</name>
</gene>
<evidence type="ECO:0000259" key="1">
    <source>
        <dbReference type="Pfam" id="PF02617"/>
    </source>
</evidence>
<feature type="domain" description="Adaptor protein ClpS core" evidence="1">
    <location>
        <begin position="188"/>
        <end position="240"/>
    </location>
</feature>
<name>A0AAW2ZBZ9_9EUKA</name>
<keyword evidence="3" id="KW-1185">Reference proteome</keyword>
<dbReference type="Gene3D" id="3.30.1390.10">
    <property type="match status" value="1"/>
</dbReference>
<dbReference type="SUPFAM" id="SSF81383">
    <property type="entry name" value="F-box domain"/>
    <property type="match status" value="1"/>
</dbReference>
<organism evidence="2 3">
    <name type="scientific">Acrasis kona</name>
    <dbReference type="NCBI Taxonomy" id="1008807"/>
    <lineage>
        <taxon>Eukaryota</taxon>
        <taxon>Discoba</taxon>
        <taxon>Heterolobosea</taxon>
        <taxon>Tetramitia</taxon>
        <taxon>Eutetramitia</taxon>
        <taxon>Acrasidae</taxon>
        <taxon>Acrasis</taxon>
    </lineage>
</organism>
<dbReference type="EMBL" id="JAOPGA020001294">
    <property type="protein sequence ID" value="KAL0486995.1"/>
    <property type="molecule type" value="Genomic_DNA"/>
</dbReference>